<feature type="region of interest" description="Disordered" evidence="1">
    <location>
        <begin position="1"/>
        <end position="22"/>
    </location>
</feature>
<dbReference type="AlphaFoldDB" id="K3VC18"/>
<dbReference type="GeneID" id="20367023"/>
<keyword evidence="3" id="KW-1185">Reference proteome</keyword>
<evidence type="ECO:0000256" key="1">
    <source>
        <dbReference type="SAM" id="MobiDB-lite"/>
    </source>
</evidence>
<organism evidence="2 3">
    <name type="scientific">Fusarium pseudograminearum (strain CS3096)</name>
    <name type="common">Wheat and barley crown-rot fungus</name>
    <dbReference type="NCBI Taxonomy" id="1028729"/>
    <lineage>
        <taxon>Eukaryota</taxon>
        <taxon>Fungi</taxon>
        <taxon>Dikarya</taxon>
        <taxon>Ascomycota</taxon>
        <taxon>Pezizomycotina</taxon>
        <taxon>Sordariomycetes</taxon>
        <taxon>Hypocreomycetidae</taxon>
        <taxon>Hypocreales</taxon>
        <taxon>Nectriaceae</taxon>
        <taxon>Fusarium</taxon>
    </lineage>
</organism>
<proteinExistence type="predicted"/>
<accession>K3VC18</accession>
<dbReference type="RefSeq" id="XP_009259798.1">
    <property type="nucleotide sequence ID" value="XM_009261523.1"/>
</dbReference>
<protein>
    <submittedName>
        <fullName evidence="2">Uncharacterized protein</fullName>
    </submittedName>
</protein>
<reference evidence="2 3" key="1">
    <citation type="journal article" date="2012" name="PLoS Pathog.">
        <title>Comparative pathogenomics reveals horizontally acquired novel virulence genes in fungi infecting cereal hosts.</title>
        <authorList>
            <person name="Gardiner D.M."/>
            <person name="McDonald M.C."/>
            <person name="Covarelli L."/>
            <person name="Solomon P.S."/>
            <person name="Rusu A.G."/>
            <person name="Marshall M."/>
            <person name="Kazan K."/>
            <person name="Chakraborty S."/>
            <person name="McDonald B.A."/>
            <person name="Manners J.M."/>
        </authorList>
    </citation>
    <scope>NUCLEOTIDE SEQUENCE [LARGE SCALE GENOMIC DNA]</scope>
    <source>
        <strain evidence="2 3">CS3096</strain>
    </source>
</reference>
<dbReference type="OrthoDB" id="515692at2759"/>
<dbReference type="HOGENOM" id="CLU_1547661_0_0_1"/>
<comment type="caution">
    <text evidence="2">The sequence shown here is derived from an EMBL/GenBank/DDBJ whole genome shotgun (WGS) entry which is preliminary data.</text>
</comment>
<dbReference type="KEGG" id="fpu:FPSE_08405"/>
<dbReference type="EMBL" id="AFNW01000289">
    <property type="protein sequence ID" value="EKJ71397.1"/>
    <property type="molecule type" value="Genomic_DNA"/>
</dbReference>
<feature type="compositionally biased region" description="Pro residues" evidence="1">
    <location>
        <begin position="39"/>
        <end position="48"/>
    </location>
</feature>
<feature type="region of interest" description="Disordered" evidence="1">
    <location>
        <begin position="34"/>
        <end position="54"/>
    </location>
</feature>
<dbReference type="Proteomes" id="UP000007978">
    <property type="component" value="Chromosome 3"/>
</dbReference>
<evidence type="ECO:0000313" key="3">
    <source>
        <dbReference type="Proteomes" id="UP000007978"/>
    </source>
</evidence>
<gene>
    <name evidence="2" type="ORF">FPSE_08405</name>
</gene>
<name>K3VC18_FUSPC</name>
<evidence type="ECO:0000313" key="2">
    <source>
        <dbReference type="EMBL" id="EKJ71397.1"/>
    </source>
</evidence>
<feature type="compositionally biased region" description="Low complexity" evidence="1">
    <location>
        <begin position="1"/>
        <end position="10"/>
    </location>
</feature>
<sequence>MQSSPTSSPGSRPPGPPLVDNEYFNLPALASREGSLSPPYAPNSPSPDIPDDFSKYWRDHVQEIPFLPDPRPRVLTPLGFRDDEPANGPLALCQSSSWLKVPPNIRRDILRLAFGDRRLHIGLTYWSRDRESKDTQTTAEWDWSGRISNRPELLGQLPACVASDPNDCKATKG</sequence>